<accession>A0A9P0FDF1</accession>
<evidence type="ECO:0000256" key="3">
    <source>
        <dbReference type="ARBA" id="ARBA00022692"/>
    </source>
</evidence>
<organism evidence="12 13">
    <name type="scientific">Brassicogethes aeneus</name>
    <name type="common">Rape pollen beetle</name>
    <name type="synonym">Meligethes aeneus</name>
    <dbReference type="NCBI Taxonomy" id="1431903"/>
    <lineage>
        <taxon>Eukaryota</taxon>
        <taxon>Metazoa</taxon>
        <taxon>Ecdysozoa</taxon>
        <taxon>Arthropoda</taxon>
        <taxon>Hexapoda</taxon>
        <taxon>Insecta</taxon>
        <taxon>Pterygota</taxon>
        <taxon>Neoptera</taxon>
        <taxon>Endopterygota</taxon>
        <taxon>Coleoptera</taxon>
        <taxon>Polyphaga</taxon>
        <taxon>Cucujiformia</taxon>
        <taxon>Nitidulidae</taxon>
        <taxon>Meligethinae</taxon>
        <taxon>Brassicogethes</taxon>
    </lineage>
</organism>
<evidence type="ECO:0000313" key="13">
    <source>
        <dbReference type="Proteomes" id="UP001154078"/>
    </source>
</evidence>
<dbReference type="InterPro" id="IPR003280">
    <property type="entry name" value="2pore_dom_K_chnl"/>
</dbReference>
<dbReference type="AlphaFoldDB" id="A0A9P0FDF1"/>
<name>A0A9P0FDF1_BRAAE</name>
<dbReference type="GO" id="GO:0022841">
    <property type="term" value="F:potassium ion leak channel activity"/>
    <property type="evidence" value="ECO:0007669"/>
    <property type="project" value="TreeGrafter"/>
</dbReference>
<feature type="domain" description="Potassium channel" evidence="11">
    <location>
        <begin position="125"/>
        <end position="184"/>
    </location>
</feature>
<feature type="region of interest" description="Disordered" evidence="9">
    <location>
        <begin position="364"/>
        <end position="424"/>
    </location>
</feature>
<keyword evidence="6 10" id="KW-0472">Membrane</keyword>
<dbReference type="SUPFAM" id="SSF81324">
    <property type="entry name" value="Voltage-gated potassium channels"/>
    <property type="match status" value="2"/>
</dbReference>
<evidence type="ECO:0000259" key="11">
    <source>
        <dbReference type="Pfam" id="PF07885"/>
    </source>
</evidence>
<evidence type="ECO:0000256" key="2">
    <source>
        <dbReference type="ARBA" id="ARBA00022448"/>
    </source>
</evidence>
<dbReference type="EMBL" id="OV121142">
    <property type="protein sequence ID" value="CAH0549383.1"/>
    <property type="molecule type" value="Genomic_DNA"/>
</dbReference>
<keyword evidence="3 8" id="KW-0812">Transmembrane</keyword>
<feature type="region of interest" description="Disordered" evidence="9">
    <location>
        <begin position="209"/>
        <end position="235"/>
    </location>
</feature>
<dbReference type="PANTHER" id="PTHR11003:SF334">
    <property type="entry name" value="FI03418P"/>
    <property type="match status" value="1"/>
</dbReference>
<evidence type="ECO:0000256" key="1">
    <source>
        <dbReference type="ARBA" id="ARBA00004141"/>
    </source>
</evidence>
<comment type="similarity">
    <text evidence="8">Belongs to the two pore domain potassium channel (TC 1.A.1.8) family.</text>
</comment>
<feature type="compositionally biased region" description="Polar residues" evidence="9">
    <location>
        <begin position="275"/>
        <end position="302"/>
    </location>
</feature>
<evidence type="ECO:0000256" key="6">
    <source>
        <dbReference type="ARBA" id="ARBA00023136"/>
    </source>
</evidence>
<feature type="transmembrane region" description="Helical" evidence="10">
    <location>
        <begin position="455"/>
        <end position="475"/>
    </location>
</feature>
<feature type="transmembrane region" description="Helical" evidence="10">
    <location>
        <begin position="33"/>
        <end position="54"/>
    </location>
</feature>
<dbReference type="PANTHER" id="PTHR11003">
    <property type="entry name" value="POTASSIUM CHANNEL, SUBFAMILY K"/>
    <property type="match status" value="1"/>
</dbReference>
<sequence>MSRYQSDPEDLGYAEQSACGKCMHYTWKTITCLFSHITLVSMVVSYCVLGAITFESLEVEHEKDVKRNISKLRTNVTEHLWKLTQDSPLLKVDNFTFDATIFLKEFENALLKAMTKDGWDGEEDENKVQWTSTGALFYSIIVITTIGYGHIAPKTTWGKVVTIFYAILGIPLMLLCLSNIGDIMATSFRFLYWRVCCYVCTKKPKKTRGRNKSFRVTDRMSRSRNASFRRSVRTSTKSADSGYEYSISRSESDLRYIDERTNHRRGQSLPRMKYNRSSQNSEQTSRKSNNYNRNTPLHNQRGASLDRRKFQRRNDVEMDYLELARTPVLCNKYVCGKNDLLSNNITGITPRGVEVQGKTFAQRRATSMPRPYGNFLEIPDRYPSPPSSDKDEDDDVSSKSYRSGRPKKSGRARSKSPMAPKMMTPLGYGHKNVYLDESSGDEYYASGTKPRTKPVPIWLCLCLVISYIIAGAFLFDYWEEWGFLNSAYFCFITLTTIGFGDLVPAKGVSQEGTYATVSIALCSLYLLFGISLLAMSFNLVQEEVISNVKSVAKTLGIIKTDSDDSDDDV</sequence>
<evidence type="ECO:0000256" key="5">
    <source>
        <dbReference type="ARBA" id="ARBA00023065"/>
    </source>
</evidence>
<dbReference type="PRINTS" id="PR01333">
    <property type="entry name" value="2POREKCHANEL"/>
</dbReference>
<evidence type="ECO:0000256" key="8">
    <source>
        <dbReference type="RuleBase" id="RU003857"/>
    </source>
</evidence>
<feature type="transmembrane region" description="Helical" evidence="10">
    <location>
        <begin position="163"/>
        <end position="185"/>
    </location>
</feature>
<evidence type="ECO:0000313" key="12">
    <source>
        <dbReference type="EMBL" id="CAH0549383.1"/>
    </source>
</evidence>
<feature type="transmembrane region" description="Helical" evidence="10">
    <location>
        <begin position="481"/>
        <end position="502"/>
    </location>
</feature>
<feature type="transmembrane region" description="Helical" evidence="10">
    <location>
        <begin position="135"/>
        <end position="151"/>
    </location>
</feature>
<keyword evidence="13" id="KW-1185">Reference proteome</keyword>
<dbReference type="Gene3D" id="1.10.287.70">
    <property type="match status" value="2"/>
</dbReference>
<evidence type="ECO:0000256" key="10">
    <source>
        <dbReference type="SAM" id="Phobius"/>
    </source>
</evidence>
<feature type="compositionally biased region" description="Polar residues" evidence="9">
    <location>
        <begin position="223"/>
        <end position="235"/>
    </location>
</feature>
<dbReference type="OrthoDB" id="297496at2759"/>
<dbReference type="GO" id="GO:0015271">
    <property type="term" value="F:outward rectifier potassium channel activity"/>
    <property type="evidence" value="ECO:0007669"/>
    <property type="project" value="TreeGrafter"/>
</dbReference>
<evidence type="ECO:0000256" key="7">
    <source>
        <dbReference type="ARBA" id="ARBA00023303"/>
    </source>
</evidence>
<keyword evidence="5 8" id="KW-0406">Ion transport</keyword>
<evidence type="ECO:0000256" key="9">
    <source>
        <dbReference type="SAM" id="MobiDB-lite"/>
    </source>
</evidence>
<feature type="compositionally biased region" description="Basic residues" evidence="9">
    <location>
        <begin position="402"/>
        <end position="414"/>
    </location>
</feature>
<proteinExistence type="inferred from homology"/>
<gene>
    <name evidence="12" type="ORF">MELIAE_LOCUS2551</name>
</gene>
<dbReference type="InterPro" id="IPR013099">
    <property type="entry name" value="K_chnl_dom"/>
</dbReference>
<keyword evidence="4 10" id="KW-1133">Transmembrane helix</keyword>
<dbReference type="GO" id="GO:0005886">
    <property type="term" value="C:plasma membrane"/>
    <property type="evidence" value="ECO:0007669"/>
    <property type="project" value="TreeGrafter"/>
</dbReference>
<feature type="transmembrane region" description="Helical" evidence="10">
    <location>
        <begin position="514"/>
        <end position="537"/>
    </location>
</feature>
<evidence type="ECO:0000256" key="4">
    <source>
        <dbReference type="ARBA" id="ARBA00022989"/>
    </source>
</evidence>
<feature type="region of interest" description="Disordered" evidence="9">
    <location>
        <begin position="256"/>
        <end position="309"/>
    </location>
</feature>
<comment type="subcellular location">
    <subcellularLocation>
        <location evidence="1">Membrane</location>
        <topology evidence="1">Multi-pass membrane protein</topology>
    </subcellularLocation>
</comment>
<dbReference type="Proteomes" id="UP001154078">
    <property type="component" value="Chromosome 11"/>
</dbReference>
<reference evidence="12" key="1">
    <citation type="submission" date="2021-12" db="EMBL/GenBank/DDBJ databases">
        <authorList>
            <person name="King R."/>
        </authorList>
    </citation>
    <scope>NUCLEOTIDE SEQUENCE</scope>
</reference>
<keyword evidence="7 8" id="KW-0407">Ion channel</keyword>
<protein>
    <recommendedName>
        <fullName evidence="11">Potassium channel domain-containing protein</fullName>
    </recommendedName>
</protein>
<keyword evidence="2 8" id="KW-0813">Transport</keyword>
<dbReference type="Pfam" id="PF07885">
    <property type="entry name" value="Ion_trans_2"/>
    <property type="match status" value="2"/>
</dbReference>
<feature type="domain" description="Potassium channel" evidence="11">
    <location>
        <begin position="464"/>
        <end position="543"/>
    </location>
</feature>
<dbReference type="GO" id="GO:0030322">
    <property type="term" value="P:stabilization of membrane potential"/>
    <property type="evidence" value="ECO:0007669"/>
    <property type="project" value="TreeGrafter"/>
</dbReference>